<evidence type="ECO:0000313" key="4">
    <source>
        <dbReference type="Proteomes" id="UP000501690"/>
    </source>
</evidence>
<sequence length="167" mass="18829">MASPSTVNSPEFHHRSRAPFSLHHLLRRAHHDNAIFFHLLATIATPFPSSREHPSRHHHLHRASRRTPLFRHHLPPSKREFVFSAATAAALFAGICTISAAHANQNARTRTPSQLRAPPPRTFSATHPPARTACSFSLLFRHHRVAPRSPEKKPEQPPSAAQPRRRV</sequence>
<feature type="region of interest" description="Disordered" evidence="1">
    <location>
        <begin position="145"/>
        <end position="167"/>
    </location>
</feature>
<dbReference type="Proteomes" id="UP000501690">
    <property type="component" value="Linkage Group LG4"/>
</dbReference>
<keyword evidence="4" id="KW-1185">Reference proteome</keyword>
<protein>
    <submittedName>
        <fullName evidence="3">Uncharacterized protein</fullName>
    </submittedName>
</protein>
<keyword evidence="2" id="KW-0812">Transmembrane</keyword>
<evidence type="ECO:0000256" key="1">
    <source>
        <dbReference type="SAM" id="MobiDB-lite"/>
    </source>
</evidence>
<dbReference type="AlphaFoldDB" id="A0A4D6LMT7"/>
<feature type="region of interest" description="Disordered" evidence="1">
    <location>
        <begin position="107"/>
        <end position="128"/>
    </location>
</feature>
<evidence type="ECO:0000313" key="3">
    <source>
        <dbReference type="EMBL" id="QCD89850.1"/>
    </source>
</evidence>
<evidence type="ECO:0000256" key="2">
    <source>
        <dbReference type="SAM" id="Phobius"/>
    </source>
</evidence>
<name>A0A4D6LMT7_VIGUN</name>
<accession>A0A4D6LMT7</accession>
<dbReference type="EMBL" id="CP039348">
    <property type="protein sequence ID" value="QCD89850.1"/>
    <property type="molecule type" value="Genomic_DNA"/>
</dbReference>
<proteinExistence type="predicted"/>
<reference evidence="3 4" key="1">
    <citation type="submission" date="2019-04" db="EMBL/GenBank/DDBJ databases">
        <title>An improved genome assembly and genetic linkage map for asparagus bean, Vigna unguiculata ssp. sesquipedialis.</title>
        <authorList>
            <person name="Xia Q."/>
            <person name="Zhang R."/>
            <person name="Dong Y."/>
        </authorList>
    </citation>
    <scope>NUCLEOTIDE SEQUENCE [LARGE SCALE GENOMIC DNA]</scope>
    <source>
        <tissue evidence="3">Leaf</tissue>
    </source>
</reference>
<gene>
    <name evidence="3" type="ORF">DEO72_LG4g800</name>
</gene>
<feature type="transmembrane region" description="Helical" evidence="2">
    <location>
        <begin position="81"/>
        <end position="103"/>
    </location>
</feature>
<keyword evidence="2" id="KW-0472">Membrane</keyword>
<organism evidence="3 4">
    <name type="scientific">Vigna unguiculata</name>
    <name type="common">Cowpea</name>
    <dbReference type="NCBI Taxonomy" id="3917"/>
    <lineage>
        <taxon>Eukaryota</taxon>
        <taxon>Viridiplantae</taxon>
        <taxon>Streptophyta</taxon>
        <taxon>Embryophyta</taxon>
        <taxon>Tracheophyta</taxon>
        <taxon>Spermatophyta</taxon>
        <taxon>Magnoliopsida</taxon>
        <taxon>eudicotyledons</taxon>
        <taxon>Gunneridae</taxon>
        <taxon>Pentapetalae</taxon>
        <taxon>rosids</taxon>
        <taxon>fabids</taxon>
        <taxon>Fabales</taxon>
        <taxon>Fabaceae</taxon>
        <taxon>Papilionoideae</taxon>
        <taxon>50 kb inversion clade</taxon>
        <taxon>NPAAA clade</taxon>
        <taxon>indigoferoid/millettioid clade</taxon>
        <taxon>Phaseoleae</taxon>
        <taxon>Vigna</taxon>
    </lineage>
</organism>
<keyword evidence="2" id="KW-1133">Transmembrane helix</keyword>